<reference evidence="2 3" key="1">
    <citation type="submission" date="2016-05" db="EMBL/GenBank/DDBJ databases">
        <title>Complete Genome and Methylome Analysis of Psychrotrophic Bacterial Isolates from Antarctic Lake Untersee.</title>
        <authorList>
            <person name="Fomenkov A."/>
            <person name="Akimov V.N."/>
            <person name="Vasilyeva L.V."/>
            <person name="Andersen D."/>
            <person name="Vincze T."/>
            <person name="Roberts R.J."/>
        </authorList>
    </citation>
    <scope>NUCLEOTIDE SEQUENCE [LARGE SCALE GENOMIC DNA]</scope>
    <source>
        <strain evidence="2 3">U14-5</strain>
    </source>
</reference>
<evidence type="ECO:0000313" key="2">
    <source>
        <dbReference type="EMBL" id="APT56210.1"/>
    </source>
</evidence>
<dbReference type="KEGG" id="rgi:RGI145_02875"/>
<dbReference type="Gene3D" id="2.40.33.20">
    <property type="entry name" value="PK beta-barrel domain-like"/>
    <property type="match status" value="1"/>
</dbReference>
<evidence type="ECO:0000259" key="1">
    <source>
        <dbReference type="PROSITE" id="PS51340"/>
    </source>
</evidence>
<dbReference type="InterPro" id="IPR052716">
    <property type="entry name" value="MOSC_domain"/>
</dbReference>
<dbReference type="eggNOG" id="COG2258">
    <property type="taxonomic scope" value="Bacteria"/>
</dbReference>
<dbReference type="EMBL" id="CP015583">
    <property type="protein sequence ID" value="APT56210.1"/>
    <property type="molecule type" value="Genomic_DNA"/>
</dbReference>
<sequence length="183" mass="19177">MLNPASPLSRLFDAPVRPGRVEWIGLRPARRATPRPVLLAGMGPEEGLAGDHYSNRQSRARQVTLIQAEHLAAIAAFLGRDRVAPEEMRRNVVTAGINLLALKGRRFRLGSAVLEMTGECHPCSRMEEVLGPGGYNAVRGHGGITARVLRAGEVALGGAILRLDGADDPGPGGTGASPPALGG</sequence>
<dbReference type="SUPFAM" id="SSF50800">
    <property type="entry name" value="PK beta-barrel domain-like"/>
    <property type="match status" value="1"/>
</dbReference>
<dbReference type="PROSITE" id="PS51340">
    <property type="entry name" value="MOSC"/>
    <property type="match status" value="1"/>
</dbReference>
<accession>A0A1L7ABW2</accession>
<dbReference type="Proteomes" id="UP000185494">
    <property type="component" value="Chromosome 1"/>
</dbReference>
<dbReference type="RefSeq" id="WP_075797161.1">
    <property type="nucleotide sequence ID" value="NZ_CP015583.1"/>
</dbReference>
<name>A0A1L7ABW2_9PROT</name>
<dbReference type="GO" id="GO:0030151">
    <property type="term" value="F:molybdenum ion binding"/>
    <property type="evidence" value="ECO:0007669"/>
    <property type="project" value="InterPro"/>
</dbReference>
<dbReference type="AlphaFoldDB" id="A0A1L7ABW2"/>
<dbReference type="PANTHER" id="PTHR36930:SF1">
    <property type="entry name" value="MOSC DOMAIN-CONTAINING PROTEIN"/>
    <property type="match status" value="1"/>
</dbReference>
<dbReference type="GO" id="GO:0003824">
    <property type="term" value="F:catalytic activity"/>
    <property type="evidence" value="ECO:0007669"/>
    <property type="project" value="InterPro"/>
</dbReference>
<dbReference type="STRING" id="257708.RGI145_02875"/>
<dbReference type="GO" id="GO:0030170">
    <property type="term" value="F:pyridoxal phosphate binding"/>
    <property type="evidence" value="ECO:0007669"/>
    <property type="project" value="InterPro"/>
</dbReference>
<feature type="domain" description="MOSC" evidence="1">
    <location>
        <begin position="31"/>
        <end position="163"/>
    </location>
</feature>
<protein>
    <submittedName>
        <fullName evidence="2">Molybdenum cofactor sulfurase</fullName>
    </submittedName>
</protein>
<dbReference type="InterPro" id="IPR005302">
    <property type="entry name" value="MoCF_Sase_C"/>
</dbReference>
<organism evidence="2 3">
    <name type="scientific">Roseomonas gilardii</name>
    <dbReference type="NCBI Taxonomy" id="257708"/>
    <lineage>
        <taxon>Bacteria</taxon>
        <taxon>Pseudomonadati</taxon>
        <taxon>Pseudomonadota</taxon>
        <taxon>Alphaproteobacteria</taxon>
        <taxon>Acetobacterales</taxon>
        <taxon>Roseomonadaceae</taxon>
        <taxon>Roseomonas</taxon>
    </lineage>
</organism>
<gene>
    <name evidence="2" type="ORF">RGI145_02875</name>
</gene>
<dbReference type="Pfam" id="PF03473">
    <property type="entry name" value="MOSC"/>
    <property type="match status" value="1"/>
</dbReference>
<proteinExistence type="predicted"/>
<evidence type="ECO:0000313" key="3">
    <source>
        <dbReference type="Proteomes" id="UP000185494"/>
    </source>
</evidence>
<dbReference type="PANTHER" id="PTHR36930">
    <property type="entry name" value="METAL-SULFUR CLUSTER BIOSYNTHESIS PROTEINS YUAD-RELATED"/>
    <property type="match status" value="1"/>
</dbReference>
<dbReference type="InterPro" id="IPR011037">
    <property type="entry name" value="Pyrv_Knase-like_insert_dom_sf"/>
</dbReference>